<evidence type="ECO:0000259" key="19">
    <source>
        <dbReference type="Pfam" id="PF06444"/>
    </source>
</evidence>
<reference evidence="20" key="1">
    <citation type="journal article" date="1999" name="Evolution">
        <title>THE EVOLUTION OF DIAPAUSE IN THE KILLIFISH FAMILY RIVULIDAE (ATHERINOMORPHA, CYPRINODONTIFORMES): A MOLECULAR PHYLOGENETIC AND BIOGEOGRAPHIC PERSPECTIVE.</title>
        <authorList>
            <person name="Hrbek T."/>
            <person name="Larson A."/>
        </authorList>
    </citation>
    <scope>NUCLEOTIDE SEQUENCE</scope>
</reference>
<keyword evidence="5" id="KW-0813">Transport</keyword>
<feature type="domain" description="NADH:quinone oxidoreductase/Mrp antiporter transmembrane" evidence="18">
    <location>
        <begin position="23"/>
        <end position="287"/>
    </location>
</feature>
<accession>Q9TD13</accession>
<feature type="transmembrane region" description="Helical" evidence="17">
    <location>
        <begin position="177"/>
        <end position="195"/>
    </location>
</feature>
<evidence type="ECO:0000256" key="8">
    <source>
        <dbReference type="ARBA" id="ARBA00022792"/>
    </source>
</evidence>
<evidence type="ECO:0000256" key="3">
    <source>
        <dbReference type="ARBA" id="ARBA00012944"/>
    </source>
</evidence>
<keyword evidence="14 17" id="KW-0496">Mitochondrion</keyword>
<dbReference type="GO" id="GO:0005743">
    <property type="term" value="C:mitochondrial inner membrane"/>
    <property type="evidence" value="ECO:0007669"/>
    <property type="project" value="UniProtKB-SubCell"/>
</dbReference>
<evidence type="ECO:0000256" key="9">
    <source>
        <dbReference type="ARBA" id="ARBA00022967"/>
    </source>
</evidence>
<evidence type="ECO:0000256" key="13">
    <source>
        <dbReference type="ARBA" id="ARBA00023075"/>
    </source>
</evidence>
<comment type="catalytic activity">
    <reaction evidence="16 17">
        <text>a ubiquinone + NADH + 5 H(+)(in) = a ubiquinol + NAD(+) + 4 H(+)(out)</text>
        <dbReference type="Rhea" id="RHEA:29091"/>
        <dbReference type="Rhea" id="RHEA-COMP:9565"/>
        <dbReference type="Rhea" id="RHEA-COMP:9566"/>
        <dbReference type="ChEBI" id="CHEBI:15378"/>
        <dbReference type="ChEBI" id="CHEBI:16389"/>
        <dbReference type="ChEBI" id="CHEBI:17976"/>
        <dbReference type="ChEBI" id="CHEBI:57540"/>
        <dbReference type="ChEBI" id="CHEBI:57945"/>
        <dbReference type="EC" id="7.1.1.2"/>
    </reaction>
</comment>
<keyword evidence="11 17" id="KW-1133">Transmembrane helix</keyword>
<feature type="transmembrane region" description="Helical" evidence="17">
    <location>
        <begin position="92"/>
        <end position="115"/>
    </location>
</feature>
<dbReference type="PRINTS" id="PR01436">
    <property type="entry name" value="NADHDHGNASE2"/>
</dbReference>
<evidence type="ECO:0000256" key="7">
    <source>
        <dbReference type="ARBA" id="ARBA00022692"/>
    </source>
</evidence>
<evidence type="ECO:0000313" key="20">
    <source>
        <dbReference type="EMBL" id="AAF03020.1"/>
    </source>
</evidence>
<evidence type="ECO:0000256" key="10">
    <source>
        <dbReference type="ARBA" id="ARBA00022982"/>
    </source>
</evidence>
<dbReference type="AlphaFoldDB" id="Q9TD13"/>
<feature type="transmembrane region" description="Helical" evidence="17">
    <location>
        <begin position="201"/>
        <end position="220"/>
    </location>
</feature>
<feature type="transmembrane region" description="Helical" evidence="17">
    <location>
        <begin position="26"/>
        <end position="45"/>
    </location>
</feature>
<comment type="subcellular location">
    <subcellularLocation>
        <location evidence="1 17">Mitochondrion inner membrane</location>
        <topology evidence="1 17">Multi-pass membrane protein</topology>
    </subcellularLocation>
</comment>
<comment type="function">
    <text evidence="17">Core subunit of the mitochondrial membrane respiratory chain NADH dehydrogenase (Complex I) which catalyzes electron transfer from NADH through the respiratory chain, using ubiquinone as an electron acceptor. Essential for the catalytic activity and assembly of complex I.</text>
</comment>
<dbReference type="InterPro" id="IPR003917">
    <property type="entry name" value="NADH_UbQ_OxRdtase_chain2"/>
</dbReference>
<evidence type="ECO:0000256" key="14">
    <source>
        <dbReference type="ARBA" id="ARBA00023128"/>
    </source>
</evidence>
<evidence type="ECO:0000256" key="4">
    <source>
        <dbReference type="ARBA" id="ARBA00021008"/>
    </source>
</evidence>
<dbReference type="PANTHER" id="PTHR46552">
    <property type="entry name" value="NADH-UBIQUINONE OXIDOREDUCTASE CHAIN 2"/>
    <property type="match status" value="1"/>
</dbReference>
<feature type="transmembrane region" description="Helical" evidence="17">
    <location>
        <begin position="57"/>
        <end position="80"/>
    </location>
</feature>
<feature type="transmembrane region" description="Helical" evidence="17">
    <location>
        <begin position="232"/>
        <end position="254"/>
    </location>
</feature>
<proteinExistence type="inferred from homology"/>
<dbReference type="InterPro" id="IPR050175">
    <property type="entry name" value="Complex_I_Subunit_2"/>
</dbReference>
<dbReference type="PANTHER" id="PTHR46552:SF1">
    <property type="entry name" value="NADH-UBIQUINONE OXIDOREDUCTASE CHAIN 2"/>
    <property type="match status" value="1"/>
</dbReference>
<keyword evidence="12 17" id="KW-0520">NAD</keyword>
<keyword evidence="15 17" id="KW-0472">Membrane</keyword>
<feature type="transmembrane region" description="Helical" evidence="17">
    <location>
        <begin position="152"/>
        <end position="170"/>
    </location>
</feature>
<geneLocation type="mitochondrion" evidence="20"/>
<feature type="transmembrane region" description="Helical" evidence="17">
    <location>
        <begin position="274"/>
        <end position="297"/>
    </location>
</feature>
<keyword evidence="10 17" id="KW-0249">Electron transport</keyword>
<organism evidence="20">
    <name type="scientific">Maratecoara formosa</name>
    <dbReference type="NCBI Taxonomy" id="105021"/>
    <lineage>
        <taxon>Eukaryota</taxon>
        <taxon>Metazoa</taxon>
        <taxon>Chordata</taxon>
        <taxon>Craniata</taxon>
        <taxon>Vertebrata</taxon>
        <taxon>Euteleostomi</taxon>
        <taxon>Actinopterygii</taxon>
        <taxon>Neopterygii</taxon>
        <taxon>Teleostei</taxon>
        <taxon>Neoteleostei</taxon>
        <taxon>Acanthomorphata</taxon>
        <taxon>Ovalentaria</taxon>
        <taxon>Atherinomorphae</taxon>
        <taxon>Cyprinodontiformes</taxon>
        <taxon>Rivulidae</taxon>
        <taxon>Maratecoara</taxon>
    </lineage>
</organism>
<dbReference type="EMBL" id="AF092411">
    <property type="protein sequence ID" value="AAF03020.1"/>
    <property type="molecule type" value="Genomic_DNA"/>
</dbReference>
<evidence type="ECO:0000256" key="16">
    <source>
        <dbReference type="ARBA" id="ARBA00049551"/>
    </source>
</evidence>
<evidence type="ECO:0000256" key="17">
    <source>
        <dbReference type="RuleBase" id="RU003403"/>
    </source>
</evidence>
<evidence type="ECO:0000256" key="11">
    <source>
        <dbReference type="ARBA" id="ARBA00022989"/>
    </source>
</evidence>
<keyword evidence="7 17" id="KW-0812">Transmembrane</keyword>
<evidence type="ECO:0000256" key="15">
    <source>
        <dbReference type="ARBA" id="ARBA00023136"/>
    </source>
</evidence>
<evidence type="ECO:0000256" key="6">
    <source>
        <dbReference type="ARBA" id="ARBA00022660"/>
    </source>
</evidence>
<evidence type="ECO:0000256" key="5">
    <source>
        <dbReference type="ARBA" id="ARBA00022448"/>
    </source>
</evidence>
<dbReference type="Pfam" id="PF00361">
    <property type="entry name" value="Proton_antipo_M"/>
    <property type="match status" value="1"/>
</dbReference>
<keyword evidence="8 17" id="KW-0999">Mitochondrion inner membrane</keyword>
<evidence type="ECO:0000256" key="2">
    <source>
        <dbReference type="ARBA" id="ARBA00007012"/>
    </source>
</evidence>
<evidence type="ECO:0000259" key="18">
    <source>
        <dbReference type="Pfam" id="PF00361"/>
    </source>
</evidence>
<dbReference type="EC" id="7.1.1.2" evidence="3 17"/>
<dbReference type="GO" id="GO:0008137">
    <property type="term" value="F:NADH dehydrogenase (ubiquinone) activity"/>
    <property type="evidence" value="ECO:0007669"/>
    <property type="project" value="UniProtKB-EC"/>
</dbReference>
<dbReference type="Pfam" id="PF06444">
    <property type="entry name" value="NADH_dehy_S2_C"/>
    <property type="match status" value="1"/>
</dbReference>
<feature type="domain" description="NADH dehydrogenase subunit 2 C-terminal" evidence="19">
    <location>
        <begin position="289"/>
        <end position="343"/>
    </location>
</feature>
<dbReference type="InterPro" id="IPR010933">
    <property type="entry name" value="NADH_DH_su2_C"/>
</dbReference>
<feature type="transmembrane region" description="Helical" evidence="17">
    <location>
        <begin position="318"/>
        <end position="336"/>
    </location>
</feature>
<keyword evidence="6 17" id="KW-0679">Respiratory chain</keyword>
<protein>
    <recommendedName>
        <fullName evidence="4 17">NADH-ubiquinone oxidoreductase chain 2</fullName>
        <ecNumber evidence="3 17">7.1.1.2</ecNumber>
    </recommendedName>
</protein>
<name>Q9TD13_9TELE</name>
<evidence type="ECO:0000256" key="12">
    <source>
        <dbReference type="ARBA" id="ARBA00023027"/>
    </source>
</evidence>
<evidence type="ECO:0000256" key="1">
    <source>
        <dbReference type="ARBA" id="ARBA00004448"/>
    </source>
</evidence>
<keyword evidence="13 17" id="KW-0830">Ubiquinone</keyword>
<keyword evidence="9 17" id="KW-1278">Translocase</keyword>
<sequence>MSPLILIITTISLIMGTLLVVTSSHWMMAWVGLEINTFAILPFMSQKHYPRAMEATMKYFIIQTCATTMLLFAIIMNAWVTGEWGIQQTNHPLPLMMTTTALLMKMGLAPLHAWFPEVMQGLTFLSGLILSTWQKLAPFSLLIQLVNNNPNLTSIFGLLSILIGGWGGLNQTQTRKILSYSSIAHLGWMLLISQYMPKLALLAFIIYTIMTFAMFIMFWFSQSTTLNILSTSMIKTPALMLIMPLTLLSLGGLPPLTGFLPKWLILSELTKQNLTLFATTAALASLMSLFFYLRLSYTTALTITPNFISMMVPWRIKALHPTLPLAVSTGLSLYLLPLSPMLLMTLIT</sequence>
<dbReference type="InterPro" id="IPR001750">
    <property type="entry name" value="ND/Mrp_TM"/>
</dbReference>
<dbReference type="GO" id="GO:0006120">
    <property type="term" value="P:mitochondrial electron transport, NADH to ubiquinone"/>
    <property type="evidence" value="ECO:0007669"/>
    <property type="project" value="InterPro"/>
</dbReference>
<comment type="similarity">
    <text evidence="2 17">Belongs to the complex I subunit 2 family.</text>
</comment>